<evidence type="ECO:0000313" key="4">
    <source>
        <dbReference type="Proteomes" id="UP000008810"/>
    </source>
</evidence>
<proteinExistence type="predicted"/>
<feature type="compositionally biased region" description="Low complexity" evidence="1">
    <location>
        <begin position="34"/>
        <end position="43"/>
    </location>
</feature>
<dbReference type="FunCoup" id="I1GWB0">
    <property type="interactions" value="313"/>
</dbReference>
<dbReference type="AlphaFoldDB" id="I1GWB0"/>
<feature type="region of interest" description="Disordered" evidence="1">
    <location>
        <begin position="1"/>
        <end position="75"/>
    </location>
</feature>
<reference evidence="2 3" key="1">
    <citation type="journal article" date="2010" name="Nature">
        <title>Genome sequencing and analysis of the model grass Brachypodium distachyon.</title>
        <authorList>
            <consortium name="International Brachypodium Initiative"/>
        </authorList>
    </citation>
    <scope>NUCLEOTIDE SEQUENCE [LARGE SCALE GENOMIC DNA]</scope>
    <source>
        <strain evidence="2 3">Bd21</strain>
    </source>
</reference>
<dbReference type="OMA" id="ACRHDAK"/>
<evidence type="ECO:0000313" key="3">
    <source>
        <dbReference type="EnsemblPlants" id="KQK17213"/>
    </source>
</evidence>
<dbReference type="HOGENOM" id="CLU_2389404_0_0_1"/>
<feature type="compositionally biased region" description="Basic and acidic residues" evidence="1">
    <location>
        <begin position="1"/>
        <end position="12"/>
    </location>
</feature>
<dbReference type="eggNOG" id="ENOG502R66B">
    <property type="taxonomic scope" value="Eukaryota"/>
</dbReference>
<dbReference type="Gramene" id="KQK17213">
    <property type="protein sequence ID" value="KQK17213"/>
    <property type="gene ID" value="BRADI_1g33075v3"/>
</dbReference>
<dbReference type="Proteomes" id="UP000008810">
    <property type="component" value="Chromosome 1"/>
</dbReference>
<dbReference type="EMBL" id="CM000880">
    <property type="protein sequence ID" value="KQK17213.1"/>
    <property type="molecule type" value="Genomic_DNA"/>
</dbReference>
<dbReference type="OrthoDB" id="669818at2759"/>
<sequence>MCDGRECKRESAVRTSLRRLHGNNTGEPHYYTHAPPAAAAAPRAEADDDNAVEATRASSWKQAGQREMTPRRTAEIARTEKLLHLLLWGPN</sequence>
<reference evidence="2" key="2">
    <citation type="submission" date="2017-06" db="EMBL/GenBank/DDBJ databases">
        <title>WGS assembly of Brachypodium distachyon.</title>
        <authorList>
            <consortium name="The International Brachypodium Initiative"/>
            <person name="Lucas S."/>
            <person name="Harmon-Smith M."/>
            <person name="Lail K."/>
            <person name="Tice H."/>
            <person name="Grimwood J."/>
            <person name="Bruce D."/>
            <person name="Barry K."/>
            <person name="Shu S."/>
            <person name="Lindquist E."/>
            <person name="Wang M."/>
            <person name="Pitluck S."/>
            <person name="Vogel J.P."/>
            <person name="Garvin D.F."/>
            <person name="Mockler T.C."/>
            <person name="Schmutz J."/>
            <person name="Rokhsar D."/>
            <person name="Bevan M.W."/>
        </authorList>
    </citation>
    <scope>NUCLEOTIDE SEQUENCE</scope>
    <source>
        <strain evidence="2">Bd21</strain>
    </source>
</reference>
<dbReference type="EnsemblPlants" id="KQK17213">
    <property type="protein sequence ID" value="KQK17213"/>
    <property type="gene ID" value="BRADI_1g33075v3"/>
</dbReference>
<dbReference type="InParanoid" id="I1GWB0"/>
<keyword evidence="4" id="KW-1185">Reference proteome</keyword>
<reference evidence="3" key="3">
    <citation type="submission" date="2018-08" db="UniProtKB">
        <authorList>
            <consortium name="EnsemblPlants"/>
        </authorList>
    </citation>
    <scope>IDENTIFICATION</scope>
    <source>
        <strain evidence="3">cv. Bd21</strain>
    </source>
</reference>
<gene>
    <name evidence="2" type="ORF">BRADI_1g33075v3</name>
</gene>
<evidence type="ECO:0000313" key="2">
    <source>
        <dbReference type="EMBL" id="KQK17213.1"/>
    </source>
</evidence>
<name>I1GWB0_BRADI</name>
<evidence type="ECO:0000256" key="1">
    <source>
        <dbReference type="SAM" id="MobiDB-lite"/>
    </source>
</evidence>
<protein>
    <submittedName>
        <fullName evidence="2 3">Uncharacterized protein</fullName>
    </submittedName>
</protein>
<organism evidence="2">
    <name type="scientific">Brachypodium distachyon</name>
    <name type="common">Purple false brome</name>
    <name type="synonym">Trachynia distachya</name>
    <dbReference type="NCBI Taxonomy" id="15368"/>
    <lineage>
        <taxon>Eukaryota</taxon>
        <taxon>Viridiplantae</taxon>
        <taxon>Streptophyta</taxon>
        <taxon>Embryophyta</taxon>
        <taxon>Tracheophyta</taxon>
        <taxon>Spermatophyta</taxon>
        <taxon>Magnoliopsida</taxon>
        <taxon>Liliopsida</taxon>
        <taxon>Poales</taxon>
        <taxon>Poaceae</taxon>
        <taxon>BOP clade</taxon>
        <taxon>Pooideae</taxon>
        <taxon>Stipodae</taxon>
        <taxon>Brachypodieae</taxon>
        <taxon>Brachypodium</taxon>
    </lineage>
</organism>
<accession>I1GWB0</accession>